<evidence type="ECO:0000256" key="1">
    <source>
        <dbReference type="SAM" id="Phobius"/>
    </source>
</evidence>
<feature type="transmembrane region" description="Helical" evidence="1">
    <location>
        <begin position="6"/>
        <end position="32"/>
    </location>
</feature>
<gene>
    <name evidence="2" type="ORF">METZ01_LOCUS486144</name>
</gene>
<reference evidence="2" key="1">
    <citation type="submission" date="2018-05" db="EMBL/GenBank/DDBJ databases">
        <authorList>
            <person name="Lanie J.A."/>
            <person name="Ng W.-L."/>
            <person name="Kazmierczak K.M."/>
            <person name="Andrzejewski T.M."/>
            <person name="Davidsen T.M."/>
            <person name="Wayne K.J."/>
            <person name="Tettelin H."/>
            <person name="Glass J.I."/>
            <person name="Rusch D."/>
            <person name="Podicherti R."/>
            <person name="Tsui H.-C.T."/>
            <person name="Winkler M.E."/>
        </authorList>
    </citation>
    <scope>NUCLEOTIDE SEQUENCE</scope>
</reference>
<keyword evidence="1" id="KW-0812">Transmembrane</keyword>
<accession>A0A383CMN6</accession>
<feature type="non-terminal residue" evidence="2">
    <location>
        <position position="48"/>
    </location>
</feature>
<proteinExistence type="predicted"/>
<dbReference type="EMBL" id="UINC01210015">
    <property type="protein sequence ID" value="SVE33290.1"/>
    <property type="molecule type" value="Genomic_DNA"/>
</dbReference>
<organism evidence="2">
    <name type="scientific">marine metagenome</name>
    <dbReference type="NCBI Taxonomy" id="408172"/>
    <lineage>
        <taxon>unclassified sequences</taxon>
        <taxon>metagenomes</taxon>
        <taxon>ecological metagenomes</taxon>
    </lineage>
</organism>
<name>A0A383CMN6_9ZZZZ</name>
<sequence>MTLISIYAGSGFGGLLALHFSSLHINYALFIARLTNSNDLVRQKAKLI</sequence>
<dbReference type="AlphaFoldDB" id="A0A383CMN6"/>
<keyword evidence="1" id="KW-0472">Membrane</keyword>
<keyword evidence="1" id="KW-1133">Transmembrane helix</keyword>
<protein>
    <submittedName>
        <fullName evidence="2">Uncharacterized protein</fullName>
    </submittedName>
</protein>
<evidence type="ECO:0000313" key="2">
    <source>
        <dbReference type="EMBL" id="SVE33290.1"/>
    </source>
</evidence>